<dbReference type="GO" id="GO:0006281">
    <property type="term" value="P:DNA repair"/>
    <property type="evidence" value="ECO:0007669"/>
    <property type="project" value="UniProtKB-KW"/>
</dbReference>
<keyword evidence="6" id="KW-0238">DNA-binding</keyword>
<protein>
    <recommendedName>
        <fullName evidence="11">ATP-dependent DNA helicase RecG</fullName>
    </recommendedName>
</protein>
<dbReference type="InterPro" id="IPR027417">
    <property type="entry name" value="P-loop_NTPase"/>
</dbReference>
<evidence type="ECO:0000313" key="10">
    <source>
        <dbReference type="EMBL" id="GAF81724.1"/>
    </source>
</evidence>
<dbReference type="GO" id="GO:0016787">
    <property type="term" value="F:hydrolase activity"/>
    <property type="evidence" value="ECO:0007669"/>
    <property type="project" value="UniProtKB-KW"/>
</dbReference>
<evidence type="ECO:0000256" key="7">
    <source>
        <dbReference type="ARBA" id="ARBA00023204"/>
    </source>
</evidence>
<sequence length="424" mass="48221">EELFFSQILVYLRKARQRFQKGIPFGIDPALIDTFRRNIDFQLTPSQKKVLQDIFADLVKPYPMHRLLQGDVGCGKTVVAFFVIAAALQSGCQAAFMVPTEVLAQQHVMTFKLWLRGFKVKIALLSSGIDKEIRERIYKELENGGINIVIGTHSLIEERVNFKNLGLVIIDEQHKFGVAQRALLPKKGRKHVPHCLVMSATPIPRSLALSLYGDLDLSVITDLPPERKQPQSICVGERKRKWVYTFLKQRLSEGRQVYIVYPVIEESREWDLKSLKEMYEALGKEFGPYKVGIFHGRMGAGEKEQIMKAFRENKINILIATTVIEVGLNIENATTMVVENPERFGLAQLHQLRGRIRRSHYQPYFVLISKANISENATKRLEAIATMNDGFLISEQDLLIRGPGDFFGNVQSGYPQLKIANPLK</sequence>
<feature type="non-terminal residue" evidence="10">
    <location>
        <position position="424"/>
    </location>
</feature>
<dbReference type="Pfam" id="PF00271">
    <property type="entry name" value="Helicase_C"/>
    <property type="match status" value="1"/>
</dbReference>
<evidence type="ECO:0000259" key="9">
    <source>
        <dbReference type="PROSITE" id="PS51194"/>
    </source>
</evidence>
<dbReference type="InterPro" id="IPR014001">
    <property type="entry name" value="Helicase_ATP-bd"/>
</dbReference>
<keyword evidence="5" id="KW-0067">ATP-binding</keyword>
<organism evidence="10">
    <name type="scientific">marine sediment metagenome</name>
    <dbReference type="NCBI Taxonomy" id="412755"/>
    <lineage>
        <taxon>unclassified sequences</taxon>
        <taxon>metagenomes</taxon>
        <taxon>ecological metagenomes</taxon>
    </lineage>
</organism>
<evidence type="ECO:0000256" key="6">
    <source>
        <dbReference type="ARBA" id="ARBA00023125"/>
    </source>
</evidence>
<dbReference type="InterPro" id="IPR047112">
    <property type="entry name" value="RecG/Mfd"/>
</dbReference>
<dbReference type="GO" id="GO:0005524">
    <property type="term" value="F:ATP binding"/>
    <property type="evidence" value="ECO:0007669"/>
    <property type="project" value="UniProtKB-KW"/>
</dbReference>
<keyword evidence="2" id="KW-0227">DNA damage</keyword>
<feature type="domain" description="Helicase ATP-binding" evidence="8">
    <location>
        <begin position="57"/>
        <end position="220"/>
    </location>
</feature>
<dbReference type="Pfam" id="PF00270">
    <property type="entry name" value="DEAD"/>
    <property type="match status" value="1"/>
</dbReference>
<dbReference type="AlphaFoldDB" id="X0SL25"/>
<dbReference type="PROSITE" id="PS51192">
    <property type="entry name" value="HELICASE_ATP_BIND_1"/>
    <property type="match status" value="1"/>
</dbReference>
<gene>
    <name evidence="10" type="ORF">S01H1_11733</name>
</gene>
<dbReference type="PROSITE" id="PS51194">
    <property type="entry name" value="HELICASE_CTER"/>
    <property type="match status" value="1"/>
</dbReference>
<feature type="domain" description="Helicase C-terminal" evidence="9">
    <location>
        <begin position="239"/>
        <end position="399"/>
    </location>
</feature>
<dbReference type="SMART" id="SM00490">
    <property type="entry name" value="HELICc"/>
    <property type="match status" value="1"/>
</dbReference>
<reference evidence="10" key="1">
    <citation type="journal article" date="2014" name="Front. Microbiol.">
        <title>High frequency of phylogenetically diverse reductive dehalogenase-homologous genes in deep subseafloor sedimentary metagenomes.</title>
        <authorList>
            <person name="Kawai M."/>
            <person name="Futagami T."/>
            <person name="Toyoda A."/>
            <person name="Takaki Y."/>
            <person name="Nishi S."/>
            <person name="Hori S."/>
            <person name="Arai W."/>
            <person name="Tsubouchi T."/>
            <person name="Morono Y."/>
            <person name="Uchiyama I."/>
            <person name="Ito T."/>
            <person name="Fujiyama A."/>
            <person name="Inagaki F."/>
            <person name="Takami H."/>
        </authorList>
    </citation>
    <scope>NUCLEOTIDE SEQUENCE</scope>
    <source>
        <strain evidence="10">Expedition CK06-06</strain>
    </source>
</reference>
<dbReference type="InterPro" id="IPR011545">
    <property type="entry name" value="DEAD/DEAH_box_helicase_dom"/>
</dbReference>
<evidence type="ECO:0000256" key="5">
    <source>
        <dbReference type="ARBA" id="ARBA00022840"/>
    </source>
</evidence>
<keyword evidence="4" id="KW-0347">Helicase</keyword>
<dbReference type="EMBL" id="BARS01005992">
    <property type="protein sequence ID" value="GAF81724.1"/>
    <property type="molecule type" value="Genomic_DNA"/>
</dbReference>
<comment type="caution">
    <text evidence="10">The sequence shown here is derived from an EMBL/GenBank/DDBJ whole genome shotgun (WGS) entry which is preliminary data.</text>
</comment>
<evidence type="ECO:0000256" key="1">
    <source>
        <dbReference type="ARBA" id="ARBA00022741"/>
    </source>
</evidence>
<dbReference type="SUPFAM" id="SSF52540">
    <property type="entry name" value="P-loop containing nucleoside triphosphate hydrolases"/>
    <property type="match status" value="2"/>
</dbReference>
<dbReference type="CDD" id="cd17992">
    <property type="entry name" value="DEXHc_RecG"/>
    <property type="match status" value="1"/>
</dbReference>
<evidence type="ECO:0000256" key="4">
    <source>
        <dbReference type="ARBA" id="ARBA00022806"/>
    </source>
</evidence>
<keyword evidence="3" id="KW-0378">Hydrolase</keyword>
<keyword evidence="1" id="KW-0547">Nucleotide-binding</keyword>
<dbReference type="PANTHER" id="PTHR47964">
    <property type="entry name" value="ATP-DEPENDENT DNA HELICASE HOMOLOG RECG, CHLOROPLASTIC"/>
    <property type="match status" value="1"/>
</dbReference>
<name>X0SL25_9ZZZZ</name>
<dbReference type="GO" id="GO:0003677">
    <property type="term" value="F:DNA binding"/>
    <property type="evidence" value="ECO:0007669"/>
    <property type="project" value="UniProtKB-KW"/>
</dbReference>
<dbReference type="SMART" id="SM00487">
    <property type="entry name" value="DEXDc"/>
    <property type="match status" value="1"/>
</dbReference>
<dbReference type="GO" id="GO:0003678">
    <property type="term" value="F:DNA helicase activity"/>
    <property type="evidence" value="ECO:0007669"/>
    <property type="project" value="TreeGrafter"/>
</dbReference>
<keyword evidence="7" id="KW-0234">DNA repair</keyword>
<dbReference type="Gene3D" id="3.40.50.300">
    <property type="entry name" value="P-loop containing nucleotide triphosphate hydrolases"/>
    <property type="match status" value="2"/>
</dbReference>
<evidence type="ECO:0000256" key="3">
    <source>
        <dbReference type="ARBA" id="ARBA00022801"/>
    </source>
</evidence>
<evidence type="ECO:0000256" key="2">
    <source>
        <dbReference type="ARBA" id="ARBA00022763"/>
    </source>
</evidence>
<evidence type="ECO:0000259" key="8">
    <source>
        <dbReference type="PROSITE" id="PS51192"/>
    </source>
</evidence>
<evidence type="ECO:0008006" key="11">
    <source>
        <dbReference type="Google" id="ProtNLM"/>
    </source>
</evidence>
<proteinExistence type="predicted"/>
<feature type="non-terminal residue" evidence="10">
    <location>
        <position position="1"/>
    </location>
</feature>
<dbReference type="PANTHER" id="PTHR47964:SF1">
    <property type="entry name" value="ATP-DEPENDENT DNA HELICASE HOMOLOG RECG, CHLOROPLASTIC"/>
    <property type="match status" value="1"/>
</dbReference>
<dbReference type="InterPro" id="IPR001650">
    <property type="entry name" value="Helicase_C-like"/>
</dbReference>
<accession>X0SL25</accession>